<accession>A0A0E9UPL6</accession>
<dbReference type="EMBL" id="GBXM01040788">
    <property type="protein sequence ID" value="JAH67789.1"/>
    <property type="molecule type" value="Transcribed_RNA"/>
</dbReference>
<evidence type="ECO:0000313" key="1">
    <source>
        <dbReference type="EMBL" id="JAH67789.1"/>
    </source>
</evidence>
<sequence length="30" mass="3517">MHYGEDQWTDQRPNRELLCTILSAAANRRA</sequence>
<dbReference type="AlphaFoldDB" id="A0A0E9UPL6"/>
<organism evidence="1">
    <name type="scientific">Anguilla anguilla</name>
    <name type="common">European freshwater eel</name>
    <name type="synonym">Muraena anguilla</name>
    <dbReference type="NCBI Taxonomy" id="7936"/>
    <lineage>
        <taxon>Eukaryota</taxon>
        <taxon>Metazoa</taxon>
        <taxon>Chordata</taxon>
        <taxon>Craniata</taxon>
        <taxon>Vertebrata</taxon>
        <taxon>Euteleostomi</taxon>
        <taxon>Actinopterygii</taxon>
        <taxon>Neopterygii</taxon>
        <taxon>Teleostei</taxon>
        <taxon>Anguilliformes</taxon>
        <taxon>Anguillidae</taxon>
        <taxon>Anguilla</taxon>
    </lineage>
</organism>
<protein>
    <submittedName>
        <fullName evidence="1">Uncharacterized protein</fullName>
    </submittedName>
</protein>
<name>A0A0E9UPL6_ANGAN</name>
<reference evidence="1" key="2">
    <citation type="journal article" date="2015" name="Fish Shellfish Immunol.">
        <title>Early steps in the European eel (Anguilla anguilla)-Vibrio vulnificus interaction in the gills: Role of the RtxA13 toxin.</title>
        <authorList>
            <person name="Callol A."/>
            <person name="Pajuelo D."/>
            <person name="Ebbesson L."/>
            <person name="Teles M."/>
            <person name="MacKenzie S."/>
            <person name="Amaro C."/>
        </authorList>
    </citation>
    <scope>NUCLEOTIDE SEQUENCE</scope>
</reference>
<reference evidence="1" key="1">
    <citation type="submission" date="2014-11" db="EMBL/GenBank/DDBJ databases">
        <authorList>
            <person name="Amaro Gonzalez C."/>
        </authorList>
    </citation>
    <scope>NUCLEOTIDE SEQUENCE</scope>
</reference>
<proteinExistence type="predicted"/>